<dbReference type="RefSeq" id="YP_010660917.1">
    <property type="nucleotide sequence ID" value="NC_070882.1"/>
</dbReference>
<accession>A0A5C1K7I9</accession>
<dbReference type="EMBL" id="MN103543">
    <property type="protein sequence ID" value="QEM41906.1"/>
    <property type="molecule type" value="Genomic_DNA"/>
</dbReference>
<reference evidence="1 2" key="1">
    <citation type="submission" date="2019-06" db="EMBL/GenBank/DDBJ databases">
        <title>A distant relative of Phikzvirus genus phages from a therapeutic phage collection.</title>
        <authorList>
            <person name="Hejnowicz M.S."/>
            <person name="Dabrowski K."/>
            <person name="Gawor J."/>
            <person name="Weber-Dabrowska B."/>
            <person name="Gromadka R."/>
            <person name="Lobocka M.B."/>
        </authorList>
    </citation>
    <scope>NUCLEOTIDE SEQUENCE [LARGE SCALE GENOMIC DNA]</scope>
</reference>
<proteinExistence type="predicted"/>
<dbReference type="GeneID" id="77936927"/>
<protein>
    <submittedName>
        <fullName evidence="1">Uncharacterized protein</fullName>
    </submittedName>
</protein>
<evidence type="ECO:0000313" key="1">
    <source>
        <dbReference type="EMBL" id="QEM41906.1"/>
    </source>
</evidence>
<name>A0A5C1K7I9_9CAUD</name>
<organism evidence="1 2">
    <name type="scientific">Pseudomonas phage vB_PaeM_PS119XW</name>
    <dbReference type="NCBI Taxonomy" id="2601632"/>
    <lineage>
        <taxon>Viruses</taxon>
        <taxon>Duplodnaviria</taxon>
        <taxon>Heunggongvirae</taxon>
        <taxon>Uroviricota</taxon>
        <taxon>Caudoviricetes</taxon>
        <taxon>Chimalliviridae</taxon>
        <taxon>Pawinskivirus</taxon>
        <taxon>Pawinskivirus PS119XW</taxon>
    </lineage>
</organism>
<evidence type="ECO:0000313" key="2">
    <source>
        <dbReference type="Proteomes" id="UP000322144"/>
    </source>
</evidence>
<dbReference type="Proteomes" id="UP000322144">
    <property type="component" value="Segment"/>
</dbReference>
<sequence>MIVEPIPAERGDLGKCEQISLAREAVEMGSEKYRSTLSDPAKEWYERYRANKSKQVQPLRIPEGRGYASGRGAEDMDLSNTIFAVGAAVALSSDTTDSGSSSDSSCCD</sequence>
<keyword evidence="2" id="KW-1185">Reference proteome</keyword>
<dbReference type="KEGG" id="vg:77936927"/>